<comment type="caution">
    <text evidence="3">The sequence shown here is derived from an EMBL/GenBank/DDBJ whole genome shotgun (WGS) entry which is preliminary data.</text>
</comment>
<keyword evidence="2" id="KW-1133">Transmembrane helix</keyword>
<sequence length="136" mass="15499">MSYSTEPMTTSEPLPSRRTRRPSVKTVLLIWILLIGAGVTAAYMYSNHLKQSMLDQLDARIQAHTKIMKADYTTQLTALSEQVEQLNSKVETFNELLTFTKDNASDKTDNSNKLYSQLSEVKNQLAKLQKQMELLK</sequence>
<keyword evidence="1" id="KW-0175">Coiled coil</keyword>
<accession>A0A7X2YXR9</accession>
<dbReference type="AlphaFoldDB" id="A0A7X2YXR9"/>
<feature type="coiled-coil region" evidence="1">
    <location>
        <begin position="69"/>
        <end position="131"/>
    </location>
</feature>
<evidence type="ECO:0000313" key="3">
    <source>
        <dbReference type="EMBL" id="MUG43869.1"/>
    </source>
</evidence>
<protein>
    <submittedName>
        <fullName evidence="3">Uncharacterized protein</fullName>
    </submittedName>
</protein>
<gene>
    <name evidence="3" type="ORF">GNP95_02450</name>
</gene>
<organism evidence="3 4">
    <name type="scientific">Paenibacillus woosongensis</name>
    <dbReference type="NCBI Taxonomy" id="307580"/>
    <lineage>
        <taxon>Bacteria</taxon>
        <taxon>Bacillati</taxon>
        <taxon>Bacillota</taxon>
        <taxon>Bacilli</taxon>
        <taxon>Bacillales</taxon>
        <taxon>Paenibacillaceae</taxon>
        <taxon>Paenibacillus</taxon>
    </lineage>
</organism>
<dbReference type="Proteomes" id="UP000447876">
    <property type="component" value="Unassembled WGS sequence"/>
</dbReference>
<name>A0A7X2YXR9_9BACL</name>
<dbReference type="EMBL" id="WNZW01000001">
    <property type="protein sequence ID" value="MUG43869.1"/>
    <property type="molecule type" value="Genomic_DNA"/>
</dbReference>
<evidence type="ECO:0000313" key="4">
    <source>
        <dbReference type="Proteomes" id="UP000447876"/>
    </source>
</evidence>
<dbReference type="OrthoDB" id="2660861at2"/>
<proteinExistence type="predicted"/>
<feature type="transmembrane region" description="Helical" evidence="2">
    <location>
        <begin position="26"/>
        <end position="45"/>
    </location>
</feature>
<evidence type="ECO:0000256" key="2">
    <source>
        <dbReference type="SAM" id="Phobius"/>
    </source>
</evidence>
<keyword evidence="2" id="KW-0472">Membrane</keyword>
<evidence type="ECO:0000256" key="1">
    <source>
        <dbReference type="SAM" id="Coils"/>
    </source>
</evidence>
<keyword evidence="2" id="KW-0812">Transmembrane</keyword>
<reference evidence="3 4" key="1">
    <citation type="submission" date="2019-11" db="EMBL/GenBank/DDBJ databases">
        <title>Draft genome sequences of five Paenibacillus species of dairy origin.</title>
        <authorList>
            <person name="Olajide A.M."/>
            <person name="Chen S."/>
            <person name="Lapointe G."/>
        </authorList>
    </citation>
    <scope>NUCLEOTIDE SEQUENCE [LARGE SCALE GENOMIC DNA]</scope>
    <source>
        <strain evidence="3 4">12CR55</strain>
    </source>
</reference>